<keyword evidence="3" id="KW-1133">Transmembrane helix</keyword>
<dbReference type="Gramene" id="C.cajan_10997.t">
    <property type="protein sequence ID" value="C.cajan_10997.t.cds1"/>
    <property type="gene ID" value="C.cajan_10997"/>
</dbReference>
<dbReference type="GO" id="GO:0005886">
    <property type="term" value="C:plasma membrane"/>
    <property type="evidence" value="ECO:0007669"/>
    <property type="project" value="TreeGrafter"/>
</dbReference>
<dbReference type="AlphaFoldDB" id="A0A151TYI9"/>
<protein>
    <recommendedName>
        <fullName evidence="6">Late embryogenesis abundant protein LEA-2 subgroup domain-containing protein</fullName>
    </recommendedName>
</protein>
<dbReference type="GO" id="GO:0098542">
    <property type="term" value="P:defense response to other organism"/>
    <property type="evidence" value="ECO:0007669"/>
    <property type="project" value="InterPro"/>
</dbReference>
<keyword evidence="3" id="KW-0812">Transmembrane</keyword>
<dbReference type="Proteomes" id="UP000075243">
    <property type="component" value="Chromosome 3"/>
</dbReference>
<evidence type="ECO:0000313" key="4">
    <source>
        <dbReference type="EMBL" id="KYP72034.1"/>
    </source>
</evidence>
<organism evidence="4 5">
    <name type="scientific">Cajanus cajan</name>
    <name type="common">Pigeon pea</name>
    <name type="synonym">Cajanus indicus</name>
    <dbReference type="NCBI Taxonomy" id="3821"/>
    <lineage>
        <taxon>Eukaryota</taxon>
        <taxon>Viridiplantae</taxon>
        <taxon>Streptophyta</taxon>
        <taxon>Embryophyta</taxon>
        <taxon>Tracheophyta</taxon>
        <taxon>Spermatophyta</taxon>
        <taxon>Magnoliopsida</taxon>
        <taxon>eudicotyledons</taxon>
        <taxon>Gunneridae</taxon>
        <taxon>Pentapetalae</taxon>
        <taxon>rosids</taxon>
        <taxon>fabids</taxon>
        <taxon>Fabales</taxon>
        <taxon>Fabaceae</taxon>
        <taxon>Papilionoideae</taxon>
        <taxon>50 kb inversion clade</taxon>
        <taxon>NPAAA clade</taxon>
        <taxon>indigoferoid/millettioid clade</taxon>
        <taxon>Phaseoleae</taxon>
        <taxon>Cajanus</taxon>
    </lineage>
</organism>
<evidence type="ECO:0000256" key="2">
    <source>
        <dbReference type="ARBA" id="ARBA00023136"/>
    </source>
</evidence>
<keyword evidence="2 3" id="KW-0472">Membrane</keyword>
<accession>A0A151TYI9</accession>
<proteinExistence type="predicted"/>
<evidence type="ECO:0008006" key="6">
    <source>
        <dbReference type="Google" id="ProtNLM"/>
    </source>
</evidence>
<feature type="transmembrane region" description="Helical" evidence="3">
    <location>
        <begin position="121"/>
        <end position="140"/>
    </location>
</feature>
<dbReference type="InterPro" id="IPR044839">
    <property type="entry name" value="NDR1-like"/>
</dbReference>
<dbReference type="PANTHER" id="PTHR31234">
    <property type="entry name" value="LATE EMBRYOGENESIS ABUNDANT (LEA) HYDROXYPROLINE-RICH GLYCOPROTEIN FAMILY"/>
    <property type="match status" value="1"/>
</dbReference>
<dbReference type="STRING" id="3821.A0A151TYI9"/>
<evidence type="ECO:0000313" key="5">
    <source>
        <dbReference type="Proteomes" id="UP000075243"/>
    </source>
</evidence>
<keyword evidence="5" id="KW-1185">Reference proteome</keyword>
<evidence type="ECO:0000256" key="3">
    <source>
        <dbReference type="SAM" id="Phobius"/>
    </source>
</evidence>
<evidence type="ECO:0000256" key="1">
    <source>
        <dbReference type="ARBA" id="ARBA00004370"/>
    </source>
</evidence>
<comment type="subcellular location">
    <subcellularLocation>
        <location evidence="1">Membrane</location>
    </subcellularLocation>
</comment>
<feature type="transmembrane region" description="Helical" evidence="3">
    <location>
        <begin position="12"/>
        <end position="35"/>
    </location>
</feature>
<dbReference type="PANTHER" id="PTHR31234:SF54">
    <property type="entry name" value="LATE EMBRYOGENESIS ABUNDANT PROTEIN LEA-2 SUBGROUP DOMAIN-CONTAINING PROTEIN"/>
    <property type="match status" value="1"/>
</dbReference>
<dbReference type="EMBL" id="CM003605">
    <property type="protein sequence ID" value="KYP72034.1"/>
    <property type="molecule type" value="Genomic_DNA"/>
</dbReference>
<name>A0A151TYI9_CAJCA</name>
<gene>
    <name evidence="4" type="ORF">KK1_011321</name>
</gene>
<reference evidence="4 5" key="1">
    <citation type="journal article" date="2012" name="Nat. Biotechnol.">
        <title>Draft genome sequence of pigeonpea (Cajanus cajan), an orphan legume crop of resource-poor farmers.</title>
        <authorList>
            <person name="Varshney R.K."/>
            <person name="Chen W."/>
            <person name="Li Y."/>
            <person name="Bharti A.K."/>
            <person name="Saxena R.K."/>
            <person name="Schlueter J.A."/>
            <person name="Donoghue M.T."/>
            <person name="Azam S."/>
            <person name="Fan G."/>
            <person name="Whaley A.M."/>
            <person name="Farmer A.D."/>
            <person name="Sheridan J."/>
            <person name="Iwata A."/>
            <person name="Tuteja R."/>
            <person name="Penmetsa R.V."/>
            <person name="Wu W."/>
            <person name="Upadhyaya H.D."/>
            <person name="Yang S.P."/>
            <person name="Shah T."/>
            <person name="Saxena K.B."/>
            <person name="Michael T."/>
            <person name="McCombie W.R."/>
            <person name="Yang B."/>
            <person name="Zhang G."/>
            <person name="Yang H."/>
            <person name="Wang J."/>
            <person name="Spillane C."/>
            <person name="Cook D.R."/>
            <person name="May G.D."/>
            <person name="Xu X."/>
            <person name="Jackson S.A."/>
        </authorList>
    </citation>
    <scope>NUCLEOTIDE SEQUENCE [LARGE SCALE GENOMIC DNA]</scope>
    <source>
        <strain evidence="5">cv. Asha</strain>
    </source>
</reference>
<sequence length="154" mass="17923">MNGFSFKKCCFFLLICLLIICMVVGLAAFFVILIIRPQKPVFSVREAKINFYNTDDRSNVTLLVSSVISLTLNAENHNKFGIGFSSSRFLVYHEGLYIGTIRIHWFFQPPHSEHVSVPSRVLIKVTSAFFFYFFFFFLYFSPNLRLFFLESTIL</sequence>